<evidence type="ECO:0000313" key="2">
    <source>
        <dbReference type="Proteomes" id="UP001239111"/>
    </source>
</evidence>
<comment type="caution">
    <text evidence="1">The sequence shown here is derived from an EMBL/GenBank/DDBJ whole genome shotgun (WGS) entry which is preliminary data.</text>
</comment>
<reference evidence="1" key="1">
    <citation type="submission" date="2023-04" db="EMBL/GenBank/DDBJ databases">
        <title>A chromosome-level genome assembly of the parasitoid wasp Eretmocerus hayati.</title>
        <authorList>
            <person name="Zhong Y."/>
            <person name="Liu S."/>
            <person name="Liu Y."/>
        </authorList>
    </citation>
    <scope>NUCLEOTIDE SEQUENCE</scope>
    <source>
        <strain evidence="1">ZJU_SS_LIU_2023</strain>
    </source>
</reference>
<protein>
    <submittedName>
        <fullName evidence="1">Uncharacterized protein</fullName>
    </submittedName>
</protein>
<name>A0ACC2NZW3_9HYME</name>
<proteinExistence type="predicted"/>
<sequence>MNFGAGKIGSFGANVTRNEYHRGKIKFCLLLHHLIPVRSYVGDVIEQCDNFISDLLIPRILEDLKRNIDPRQFSLVKHIIDGFRQPFHAFSTEKKRFAIFREESILVDPESFKIGEKAIQKFMPGSTTASLTFEPVFAIHIPLIRSLQIFFQLPGVYEAVKAHIVELGEDQTITNYRQGRTWKKYYSKLALEHEDYFDLEIFIDDLQTGNGMGSAAGIQKLCGVFARCPTLPPHLVNKMYSIFTTTIFYSKHREEYGNGCAFCKLIEELRILPDKGVRIVINGEEKTLFFALTQLIGDNLALNCTCGFSKGFTATHYCRCCTATASECKKLTREVPALVRAHESYDSAFQNRIIDELHPHEGIIEECEFNKAPIFKIGNNHYGDVMHDVGEGVCDYTVGGVLYNLIFKDRIFTIDDFNKRLEEFDFGPHETNIPRKIKFQRCKDSKKKGKQGKIRLKQSAAEMLCLTRNLGLIIGDLVPEGNENWKLYLKLRQIVDIVTAPSITQYDSTRLEYLVSKHNELYIRLVGTLKPKMHFMTHYPRLLLDNGPLINSWAMPFERKNKELKEVADATKCNKNLPLTIAINNQLNSCYMLEFCEGVKSDYEKGSVLLTAVDRDTRAYFAGVEGGESVQQISHVQILGKRFSEKTIFLADITDDGEPYFGEIEGVFDVSGKVYVVSSMLETLYFYDHCHAYRMSGKVLEKRIIHIDDVPRMDPMLRVECNTGFYLSCRYGF</sequence>
<gene>
    <name evidence="1" type="ORF">QAD02_012597</name>
</gene>
<keyword evidence="2" id="KW-1185">Reference proteome</keyword>
<dbReference type="Proteomes" id="UP001239111">
    <property type="component" value="Chromosome 2"/>
</dbReference>
<organism evidence="1 2">
    <name type="scientific">Eretmocerus hayati</name>
    <dbReference type="NCBI Taxonomy" id="131215"/>
    <lineage>
        <taxon>Eukaryota</taxon>
        <taxon>Metazoa</taxon>
        <taxon>Ecdysozoa</taxon>
        <taxon>Arthropoda</taxon>
        <taxon>Hexapoda</taxon>
        <taxon>Insecta</taxon>
        <taxon>Pterygota</taxon>
        <taxon>Neoptera</taxon>
        <taxon>Endopterygota</taxon>
        <taxon>Hymenoptera</taxon>
        <taxon>Apocrita</taxon>
        <taxon>Proctotrupomorpha</taxon>
        <taxon>Chalcidoidea</taxon>
        <taxon>Aphelinidae</taxon>
        <taxon>Aphelininae</taxon>
        <taxon>Eretmocerus</taxon>
    </lineage>
</organism>
<evidence type="ECO:0000313" key="1">
    <source>
        <dbReference type="EMBL" id="KAJ8676810.1"/>
    </source>
</evidence>
<accession>A0ACC2NZW3</accession>
<dbReference type="EMBL" id="CM056742">
    <property type="protein sequence ID" value="KAJ8676810.1"/>
    <property type="molecule type" value="Genomic_DNA"/>
</dbReference>